<name>A0AAE3FFI6_9BACT</name>
<dbReference type="SMART" id="SM00342">
    <property type="entry name" value="HTH_ARAC"/>
    <property type="match status" value="1"/>
</dbReference>
<dbReference type="GO" id="GO:0003700">
    <property type="term" value="F:DNA-binding transcription factor activity"/>
    <property type="evidence" value="ECO:0007669"/>
    <property type="project" value="InterPro"/>
</dbReference>
<dbReference type="SUPFAM" id="SSF46689">
    <property type="entry name" value="Homeodomain-like"/>
    <property type="match status" value="1"/>
</dbReference>
<dbReference type="AlphaFoldDB" id="A0AAE3FFI6"/>
<dbReference type="InterPro" id="IPR018060">
    <property type="entry name" value="HTH_AraC"/>
</dbReference>
<dbReference type="PROSITE" id="PS01124">
    <property type="entry name" value="HTH_ARAC_FAMILY_2"/>
    <property type="match status" value="1"/>
</dbReference>
<dbReference type="PANTHER" id="PTHR43280">
    <property type="entry name" value="ARAC-FAMILY TRANSCRIPTIONAL REGULATOR"/>
    <property type="match status" value="1"/>
</dbReference>
<protein>
    <submittedName>
        <fullName evidence="5">AraC family transcriptional regulator</fullName>
    </submittedName>
</protein>
<evidence type="ECO:0000313" key="5">
    <source>
        <dbReference type="EMBL" id="MCI5755406.1"/>
    </source>
</evidence>
<dbReference type="EMBL" id="JALEMU010000061">
    <property type="protein sequence ID" value="MCI5755406.1"/>
    <property type="molecule type" value="Genomic_DNA"/>
</dbReference>
<dbReference type="Proteomes" id="UP001139365">
    <property type="component" value="Unassembled WGS sequence"/>
</dbReference>
<dbReference type="Pfam" id="PF12833">
    <property type="entry name" value="HTH_18"/>
    <property type="match status" value="1"/>
</dbReference>
<evidence type="ECO:0000313" key="6">
    <source>
        <dbReference type="Proteomes" id="UP001139365"/>
    </source>
</evidence>
<proteinExistence type="predicted"/>
<dbReference type="PROSITE" id="PS00041">
    <property type="entry name" value="HTH_ARAC_FAMILY_1"/>
    <property type="match status" value="1"/>
</dbReference>
<gene>
    <name evidence="5" type="ORF">MR241_03840</name>
</gene>
<keyword evidence="3" id="KW-0804">Transcription</keyword>
<dbReference type="Gene3D" id="1.10.10.60">
    <property type="entry name" value="Homeodomain-like"/>
    <property type="match status" value="1"/>
</dbReference>
<accession>A0AAE3FFI6</accession>
<reference evidence="5 6" key="1">
    <citation type="submission" date="2022-03" db="EMBL/GenBank/DDBJ databases">
        <title>Metagenome-assembled genomes from swine fecal metagenomes.</title>
        <authorList>
            <person name="Holman D.B."/>
            <person name="Kommadath A."/>
        </authorList>
    </citation>
    <scope>NUCLEOTIDE SEQUENCE [LARGE SCALE GENOMIC DNA]</scope>
    <source>
        <strain evidence="5">SUG147</strain>
    </source>
</reference>
<evidence type="ECO:0000256" key="3">
    <source>
        <dbReference type="ARBA" id="ARBA00023163"/>
    </source>
</evidence>
<dbReference type="InterPro" id="IPR018062">
    <property type="entry name" value="HTH_AraC-typ_CS"/>
</dbReference>
<feature type="domain" description="HTH araC/xylS-type" evidence="4">
    <location>
        <begin position="196"/>
        <end position="294"/>
    </location>
</feature>
<dbReference type="PRINTS" id="PR00032">
    <property type="entry name" value="HTHARAC"/>
</dbReference>
<organism evidence="5 6">
    <name type="scientific">Candidatus Colimorpha enterica</name>
    <dbReference type="NCBI Taxonomy" id="3083063"/>
    <lineage>
        <taxon>Bacteria</taxon>
        <taxon>Pseudomonadati</taxon>
        <taxon>Bacteroidota</taxon>
        <taxon>Bacteroidia</taxon>
        <taxon>Bacteroidales</taxon>
        <taxon>Candidatus Colimorpha</taxon>
    </lineage>
</organism>
<dbReference type="GO" id="GO:0043565">
    <property type="term" value="F:sequence-specific DNA binding"/>
    <property type="evidence" value="ECO:0007669"/>
    <property type="project" value="InterPro"/>
</dbReference>
<dbReference type="PANTHER" id="PTHR43280:SF35">
    <property type="entry name" value="RESPONSE REGULATOR"/>
    <property type="match status" value="1"/>
</dbReference>
<keyword evidence="1" id="KW-0805">Transcription regulation</keyword>
<evidence type="ECO:0000256" key="1">
    <source>
        <dbReference type="ARBA" id="ARBA00023015"/>
    </source>
</evidence>
<dbReference type="InterPro" id="IPR020449">
    <property type="entry name" value="Tscrpt_reg_AraC-type_HTH"/>
</dbReference>
<keyword evidence="2" id="KW-0238">DNA-binding</keyword>
<evidence type="ECO:0000259" key="4">
    <source>
        <dbReference type="PROSITE" id="PS01124"/>
    </source>
</evidence>
<evidence type="ECO:0000256" key="2">
    <source>
        <dbReference type="ARBA" id="ARBA00023125"/>
    </source>
</evidence>
<sequence>MNSGNEIFSISLENADLHFILHEESFVQKYSERWEKMLHTHVYYEILFSLNDRNCLIVPDRELPLSENSFAVIPPYLEHSTVFVRDDFLISVGFSCEKNNRKYLRNDVYSLFRRLFSGGIAIGEPDEGLRDLFVQLRSLHYPGDLISDGFVSAVFVQIVYSIIANLREKSGLIHERKPETEKKPYSPYGVSFDTLYSVNNTLNNEFMNDITPESVSKRFFISPRQIDRYIMNQYGQTFLRRRAHLRVNAAKKLLRQSKDPIAAISRAVGYNSVNTFYSAFRKEVGMTPDEFRRKR</sequence>
<dbReference type="InterPro" id="IPR009057">
    <property type="entry name" value="Homeodomain-like_sf"/>
</dbReference>
<comment type="caution">
    <text evidence="5">The sequence shown here is derived from an EMBL/GenBank/DDBJ whole genome shotgun (WGS) entry which is preliminary data.</text>
</comment>